<dbReference type="InterPro" id="IPR035985">
    <property type="entry name" value="Ubiquitin-activating_enz"/>
</dbReference>
<comment type="subcellular location">
    <subcellularLocation>
        <location evidence="1">Mitochondrion membrane</location>
        <topology evidence="1">Multi-pass membrane protein</topology>
    </subcellularLocation>
    <subcellularLocation>
        <location evidence="2">Mitochondrion outer membrane</location>
    </subcellularLocation>
</comment>
<comment type="caution">
    <text evidence="15">The sequence shown here is derived from an EMBL/GenBank/DDBJ whole genome shotgun (WGS) entry which is preliminary data.</text>
</comment>
<dbReference type="GO" id="GO:0005524">
    <property type="term" value="F:ATP binding"/>
    <property type="evidence" value="ECO:0007669"/>
    <property type="project" value="UniProtKB-KW"/>
</dbReference>
<keyword evidence="9 13" id="KW-1133">Transmembrane helix</keyword>
<sequence length="484" mass="53952">MPLSNYLSDYVERTQLFLTSNVNPIKLTVTAIAASALTASAIFTVQETRRRSKAKAVKEEIKHTALHTNHLTEYGTVNVDHSQLLADGHAPQKSVNKKNFDESLIREQLARNIAFLGEEGVSKLRKSFVIVVGCGGVGSWAAVMLLRSGVEHIRIIDFDQVTLSSLNRHAVATQADVGIPKVTAMVNHLAEIAPYAVIEPRIELFSEETAADLLQGKPAFVIDAIDNIDTKISLINYCHKHQLQVISSMGAGAKADPSRIQIADISETFEDPLARAVRRRLKKDHNILDGVTVAYSSEKPHSVKLLPLDESAFQEGAGSVDELAALPDFRVRILPVLGTIPAMFGMAIATHVILKLSEWEGYRPLPVKGRDGVYDRLLRDFLGREARVFNNNSVPFKAREVGYIVDEMWRSRSVLSEQMDKLALARWDWSKPPSIFNVVCMTRTEAQTHEENVGKPLEDCYDKETIARINRTFAEERNLMRIYG</sequence>
<organism evidence="15 16">
    <name type="scientific">Bifiguratus adelaidae</name>
    <dbReference type="NCBI Taxonomy" id="1938954"/>
    <lineage>
        <taxon>Eukaryota</taxon>
        <taxon>Fungi</taxon>
        <taxon>Fungi incertae sedis</taxon>
        <taxon>Mucoromycota</taxon>
        <taxon>Mucoromycotina</taxon>
        <taxon>Endogonomycetes</taxon>
        <taxon>Endogonales</taxon>
        <taxon>Endogonales incertae sedis</taxon>
        <taxon>Bifiguratus</taxon>
    </lineage>
</organism>
<keyword evidence="6" id="KW-0547">Nucleotide-binding</keyword>
<dbReference type="Pfam" id="PF00899">
    <property type="entry name" value="ThiF"/>
    <property type="match status" value="1"/>
</dbReference>
<keyword evidence="5 13" id="KW-0812">Transmembrane</keyword>
<dbReference type="CDD" id="cd00755">
    <property type="entry name" value="YgdL_like"/>
    <property type="match status" value="1"/>
</dbReference>
<evidence type="ECO:0000313" key="16">
    <source>
        <dbReference type="Proteomes" id="UP000242875"/>
    </source>
</evidence>
<evidence type="ECO:0000256" key="5">
    <source>
        <dbReference type="ARBA" id="ARBA00022692"/>
    </source>
</evidence>
<dbReference type="OrthoDB" id="10265862at2759"/>
<dbReference type="Gene3D" id="3.40.50.720">
    <property type="entry name" value="NAD(P)-binding Rossmann-like Domain"/>
    <property type="match status" value="1"/>
</dbReference>
<evidence type="ECO:0000256" key="6">
    <source>
        <dbReference type="ARBA" id="ARBA00022741"/>
    </source>
</evidence>
<keyword evidence="7" id="KW-1000">Mitochondrion outer membrane</keyword>
<comment type="function">
    <text evidence="12">Catalyzes the ATP-dependent dehydration of threonylcarbamoyladenosine at position 37 (t(6)A37) to form cyclic t(6)A37 (ct(6)A37) in tRNAs that read codons beginning with adenine.</text>
</comment>
<evidence type="ECO:0000256" key="11">
    <source>
        <dbReference type="ARBA" id="ARBA00023136"/>
    </source>
</evidence>
<feature type="transmembrane region" description="Helical" evidence="13">
    <location>
        <begin position="25"/>
        <end position="45"/>
    </location>
</feature>
<dbReference type="SUPFAM" id="SSF69572">
    <property type="entry name" value="Activating enzymes of the ubiquitin-like proteins"/>
    <property type="match status" value="1"/>
</dbReference>
<gene>
    <name evidence="15" type="ORF">BZG36_02951</name>
</gene>
<evidence type="ECO:0000313" key="15">
    <source>
        <dbReference type="EMBL" id="OZJ04217.1"/>
    </source>
</evidence>
<keyword evidence="11 13" id="KW-0472">Membrane</keyword>
<keyword evidence="16" id="KW-1185">Reference proteome</keyword>
<dbReference type="InterPro" id="IPR000594">
    <property type="entry name" value="ThiF_NAD_FAD-bd"/>
</dbReference>
<dbReference type="GO" id="GO:0061504">
    <property type="term" value="P:cyclic threonylcarbamoyladenosine biosynthetic process"/>
    <property type="evidence" value="ECO:0007669"/>
    <property type="project" value="TreeGrafter"/>
</dbReference>
<evidence type="ECO:0000256" key="3">
    <source>
        <dbReference type="ARBA" id="ARBA00009919"/>
    </source>
</evidence>
<dbReference type="AlphaFoldDB" id="A0A261Y0S6"/>
<dbReference type="PANTHER" id="PTHR43267:SF2">
    <property type="entry name" value="TRNA THREONYLCARBAMOYLADENOSINE DEHYDRATASE 1-RELATED"/>
    <property type="match status" value="1"/>
</dbReference>
<comment type="similarity">
    <text evidence="3">Belongs to the HesA/MoeB/ThiF family.</text>
</comment>
<dbReference type="InterPro" id="IPR045886">
    <property type="entry name" value="ThiF/MoeB/HesA"/>
</dbReference>
<dbReference type="GO" id="GO:0061503">
    <property type="term" value="F:tRNA threonylcarbamoyladenosine dehydratase"/>
    <property type="evidence" value="ECO:0007669"/>
    <property type="project" value="TreeGrafter"/>
</dbReference>
<reference evidence="15 16" key="1">
    <citation type="journal article" date="2017" name="Mycologia">
        <title>Bifiguratus adelaidae, gen. et sp. nov., a new member of Mucoromycotina in endophytic and soil-dwelling habitats.</title>
        <authorList>
            <person name="Torres-Cruz T.J."/>
            <person name="Billingsley Tobias T.L."/>
            <person name="Almatruk M."/>
            <person name="Hesse C."/>
            <person name="Kuske C.R."/>
            <person name="Desiro A."/>
            <person name="Benucci G.M."/>
            <person name="Bonito G."/>
            <person name="Stajich J.E."/>
            <person name="Dunlap C."/>
            <person name="Arnold A.E."/>
            <person name="Porras-Alfaro A."/>
        </authorList>
    </citation>
    <scope>NUCLEOTIDE SEQUENCE [LARGE SCALE GENOMIC DNA]</scope>
    <source>
        <strain evidence="15 16">AZ0501</strain>
    </source>
</reference>
<keyword evidence="4" id="KW-0436">Ligase</keyword>
<evidence type="ECO:0000256" key="12">
    <source>
        <dbReference type="ARBA" id="ARBA00060084"/>
    </source>
</evidence>
<accession>A0A261Y0S6</accession>
<evidence type="ECO:0000256" key="9">
    <source>
        <dbReference type="ARBA" id="ARBA00022989"/>
    </source>
</evidence>
<evidence type="ECO:0000256" key="8">
    <source>
        <dbReference type="ARBA" id="ARBA00022840"/>
    </source>
</evidence>
<evidence type="ECO:0000256" key="4">
    <source>
        <dbReference type="ARBA" id="ARBA00022598"/>
    </source>
</evidence>
<evidence type="ECO:0000256" key="13">
    <source>
        <dbReference type="SAM" id="Phobius"/>
    </source>
</evidence>
<dbReference type="EMBL" id="MVBO01000049">
    <property type="protein sequence ID" value="OZJ04217.1"/>
    <property type="molecule type" value="Genomic_DNA"/>
</dbReference>
<dbReference type="GO" id="GO:0008641">
    <property type="term" value="F:ubiquitin-like modifier activating enzyme activity"/>
    <property type="evidence" value="ECO:0007669"/>
    <property type="project" value="InterPro"/>
</dbReference>
<evidence type="ECO:0000256" key="7">
    <source>
        <dbReference type="ARBA" id="ARBA00022787"/>
    </source>
</evidence>
<dbReference type="Proteomes" id="UP000242875">
    <property type="component" value="Unassembled WGS sequence"/>
</dbReference>
<dbReference type="FunFam" id="3.40.50.720:FF:000125">
    <property type="entry name" value="tRNA threonylcarbamoyladenosine dehydratase 2-like"/>
    <property type="match status" value="1"/>
</dbReference>
<feature type="transmembrane region" description="Helical" evidence="13">
    <location>
        <begin position="128"/>
        <end position="146"/>
    </location>
</feature>
<evidence type="ECO:0000256" key="1">
    <source>
        <dbReference type="ARBA" id="ARBA00004225"/>
    </source>
</evidence>
<feature type="domain" description="THIF-type NAD/FAD binding fold" evidence="14">
    <location>
        <begin position="110"/>
        <end position="359"/>
    </location>
</feature>
<keyword evidence="8" id="KW-0067">ATP-binding</keyword>
<dbReference type="GO" id="GO:0005741">
    <property type="term" value="C:mitochondrial outer membrane"/>
    <property type="evidence" value="ECO:0007669"/>
    <property type="project" value="UniProtKB-SubCell"/>
</dbReference>
<name>A0A261Y0S6_9FUNG</name>
<protein>
    <recommendedName>
        <fullName evidence="14">THIF-type NAD/FAD binding fold domain-containing protein</fullName>
    </recommendedName>
</protein>
<evidence type="ECO:0000256" key="10">
    <source>
        <dbReference type="ARBA" id="ARBA00023128"/>
    </source>
</evidence>
<evidence type="ECO:0000256" key="2">
    <source>
        <dbReference type="ARBA" id="ARBA00004294"/>
    </source>
</evidence>
<evidence type="ECO:0000259" key="14">
    <source>
        <dbReference type="Pfam" id="PF00899"/>
    </source>
</evidence>
<proteinExistence type="inferred from homology"/>
<keyword evidence="10" id="KW-0496">Mitochondrion</keyword>
<dbReference type="PANTHER" id="PTHR43267">
    <property type="entry name" value="TRNA THREONYLCARBAMOYLADENOSINE DEHYDRATASE"/>
    <property type="match status" value="1"/>
</dbReference>